<reference evidence="1" key="1">
    <citation type="submission" date="2021-01" db="EMBL/GenBank/DDBJ databases">
        <title>Whole genome shotgun sequence of Cellulomonas chitinilytica NBRC 110799.</title>
        <authorList>
            <person name="Komaki H."/>
            <person name="Tamura T."/>
        </authorList>
    </citation>
    <scope>NUCLEOTIDE SEQUENCE</scope>
    <source>
        <strain evidence="1">NBRC 110799</strain>
    </source>
</reference>
<evidence type="ECO:0000313" key="1">
    <source>
        <dbReference type="EMBL" id="GIG22233.1"/>
    </source>
</evidence>
<keyword evidence="2" id="KW-1185">Reference proteome</keyword>
<organism evidence="1 2">
    <name type="scientific">Cellulomonas chitinilytica</name>
    <dbReference type="NCBI Taxonomy" id="398759"/>
    <lineage>
        <taxon>Bacteria</taxon>
        <taxon>Bacillati</taxon>
        <taxon>Actinomycetota</taxon>
        <taxon>Actinomycetes</taxon>
        <taxon>Micrococcales</taxon>
        <taxon>Cellulomonadaceae</taxon>
        <taxon>Cellulomonas</taxon>
    </lineage>
</organism>
<dbReference type="EMBL" id="BONK01000010">
    <property type="protein sequence ID" value="GIG22233.1"/>
    <property type="molecule type" value="Genomic_DNA"/>
</dbReference>
<dbReference type="AlphaFoldDB" id="A0A919P2U6"/>
<name>A0A919P2U6_9CELL</name>
<gene>
    <name evidence="1" type="ORF">Cch01nite_29570</name>
</gene>
<sequence length="61" mass="6632">MNAEWHDAHVLGQGASMDRRVEWHLEHAQECGCRAVPRTVAEELGRRGIPVPDRAGTSGAG</sequence>
<dbReference type="RefSeq" id="WP_203756549.1">
    <property type="nucleotide sequence ID" value="NZ_BONK01000010.1"/>
</dbReference>
<proteinExistence type="predicted"/>
<evidence type="ECO:0000313" key="2">
    <source>
        <dbReference type="Proteomes" id="UP000632740"/>
    </source>
</evidence>
<protein>
    <submittedName>
        <fullName evidence="1">Uncharacterized protein</fullName>
    </submittedName>
</protein>
<accession>A0A919P2U6</accession>
<comment type="caution">
    <text evidence="1">The sequence shown here is derived from an EMBL/GenBank/DDBJ whole genome shotgun (WGS) entry which is preliminary data.</text>
</comment>
<dbReference type="Proteomes" id="UP000632740">
    <property type="component" value="Unassembled WGS sequence"/>
</dbReference>